<dbReference type="Pfam" id="PF02620">
    <property type="entry name" value="YceD"/>
    <property type="match status" value="1"/>
</dbReference>
<evidence type="ECO:0008006" key="3">
    <source>
        <dbReference type="Google" id="ProtNLM"/>
    </source>
</evidence>
<dbReference type="RefSeq" id="WP_420905417.1">
    <property type="nucleotide sequence ID" value="NZ_BAAFGK010000004.1"/>
</dbReference>
<name>A0ABQ0CA10_9PROT</name>
<accession>A0ABQ0CA10</accession>
<gene>
    <name evidence="1" type="ORF">SIID45300_02056</name>
</gene>
<comment type="caution">
    <text evidence="1">The sequence shown here is derived from an EMBL/GenBank/DDBJ whole genome shotgun (WGS) entry which is preliminary data.</text>
</comment>
<reference evidence="1 2" key="1">
    <citation type="submission" date="2024-09" db="EMBL/GenBank/DDBJ databases">
        <title>Draft genome sequence of Candidatus Magnetaquicoccaceae bacterium FCR-1.</title>
        <authorList>
            <person name="Shimoshige H."/>
            <person name="Shimamura S."/>
            <person name="Taoka A."/>
            <person name="Kobayashi H."/>
            <person name="Maekawa T."/>
        </authorList>
    </citation>
    <scope>NUCLEOTIDE SEQUENCE [LARGE SCALE GENOMIC DNA]</scope>
    <source>
        <strain evidence="1 2">FCR-1</strain>
    </source>
</reference>
<organism evidence="1 2">
    <name type="scientific">Candidatus Magnetaquiglobus chichijimensis</name>
    <dbReference type="NCBI Taxonomy" id="3141448"/>
    <lineage>
        <taxon>Bacteria</taxon>
        <taxon>Pseudomonadati</taxon>
        <taxon>Pseudomonadota</taxon>
        <taxon>Magnetococcia</taxon>
        <taxon>Magnetococcales</taxon>
        <taxon>Candidatus Magnetaquicoccaceae</taxon>
        <taxon>Candidatus Magnetaquiglobus</taxon>
    </lineage>
</organism>
<dbReference type="EMBL" id="BAAFGK010000004">
    <property type="protein sequence ID" value="GAB0057724.1"/>
    <property type="molecule type" value="Genomic_DNA"/>
</dbReference>
<protein>
    <recommendedName>
        <fullName evidence="3">DUF177 domain-containing protein</fullName>
    </recommendedName>
</protein>
<evidence type="ECO:0000313" key="2">
    <source>
        <dbReference type="Proteomes" id="UP001628193"/>
    </source>
</evidence>
<proteinExistence type="predicted"/>
<keyword evidence="2" id="KW-1185">Reference proteome</keyword>
<dbReference type="InterPro" id="IPR003772">
    <property type="entry name" value="YceD"/>
</dbReference>
<evidence type="ECO:0000313" key="1">
    <source>
        <dbReference type="EMBL" id="GAB0057724.1"/>
    </source>
</evidence>
<dbReference type="Proteomes" id="UP001628193">
    <property type="component" value="Unassembled WGS sequence"/>
</dbReference>
<sequence>MAPLGTDEDRDDDAFQPRWELLGDTPRALGSVTLDLNHLLHRAHPWKAHGVFGQEDFTELTEAGALEGRAELLLDARPVRQEGRLIARVRGFCRATLRLTCVRCLVDFSAPLEAEIDAAFAVGSDPAVKNKNWRFEEDVEYLPDGVLTLSHLVEEELLLTLPMNPVCFSGCAGLCAGCGADLNRAPCTCRASEPQGPFAALKSLRST</sequence>